<evidence type="ECO:0000256" key="6">
    <source>
        <dbReference type="HAMAP-Rule" id="MF_01885"/>
    </source>
</evidence>
<comment type="similarity">
    <text evidence="6">Belongs to the class IV-like SAM-binding methyltransferase superfamily. RNA methyltransferase TrmH family. TrmL subfamily.</text>
</comment>
<organism evidence="9 10">
    <name type="scientific">Victivallis lenta</name>
    <dbReference type="NCBI Taxonomy" id="2606640"/>
    <lineage>
        <taxon>Bacteria</taxon>
        <taxon>Pseudomonadati</taxon>
        <taxon>Lentisphaerota</taxon>
        <taxon>Lentisphaeria</taxon>
        <taxon>Victivallales</taxon>
        <taxon>Victivallaceae</taxon>
        <taxon>Victivallis</taxon>
    </lineage>
</organism>
<feature type="domain" description="tRNA/rRNA methyltransferase SpoU type" evidence="8">
    <location>
        <begin position="4"/>
        <end position="144"/>
    </location>
</feature>
<proteinExistence type="inferred from homology"/>
<dbReference type="PANTHER" id="PTHR42971:SF1">
    <property type="entry name" value="TRNA (CYTIDINE(34)-2'-O)-METHYLTRANSFERASE"/>
    <property type="match status" value="1"/>
</dbReference>
<dbReference type="Gene3D" id="3.40.1280.10">
    <property type="match status" value="1"/>
</dbReference>
<evidence type="ECO:0000256" key="5">
    <source>
        <dbReference type="ARBA" id="ARBA00022694"/>
    </source>
</evidence>
<dbReference type="PIRSF" id="PIRSF029256">
    <property type="entry name" value="SpoU_TrmH_prd"/>
    <property type="match status" value="1"/>
</dbReference>
<comment type="caution">
    <text evidence="9">The sequence shown here is derived from an EMBL/GenBank/DDBJ whole genome shotgun (WGS) entry which is preliminary data.</text>
</comment>
<evidence type="ECO:0000256" key="3">
    <source>
        <dbReference type="ARBA" id="ARBA00022679"/>
    </source>
</evidence>
<dbReference type="GO" id="GO:0003723">
    <property type="term" value="F:RNA binding"/>
    <property type="evidence" value="ECO:0007669"/>
    <property type="project" value="InterPro"/>
</dbReference>
<feature type="binding site" evidence="6 7">
    <location>
        <position position="123"/>
    </location>
    <ligand>
        <name>S-adenosyl-L-methionine</name>
        <dbReference type="ChEBI" id="CHEBI:59789"/>
    </ligand>
</feature>
<comment type="catalytic activity">
    <reaction evidence="6">
        <text>5-carboxymethylaminomethyluridine(34) in tRNA(Leu) + S-adenosyl-L-methionine = 5-carboxymethylaminomethyl-2'-O-methyluridine(34) in tRNA(Leu) + S-adenosyl-L-homocysteine + H(+)</text>
        <dbReference type="Rhea" id="RHEA:43088"/>
        <dbReference type="Rhea" id="RHEA-COMP:10333"/>
        <dbReference type="Rhea" id="RHEA-COMP:10334"/>
        <dbReference type="ChEBI" id="CHEBI:15378"/>
        <dbReference type="ChEBI" id="CHEBI:57856"/>
        <dbReference type="ChEBI" id="CHEBI:59789"/>
        <dbReference type="ChEBI" id="CHEBI:74508"/>
        <dbReference type="ChEBI" id="CHEBI:74511"/>
        <dbReference type="EC" id="2.1.1.207"/>
    </reaction>
</comment>
<dbReference type="InterPro" id="IPR029026">
    <property type="entry name" value="tRNA_m1G_MTases_N"/>
</dbReference>
<evidence type="ECO:0000256" key="7">
    <source>
        <dbReference type="PIRSR" id="PIRSR029256-1"/>
    </source>
</evidence>
<keyword evidence="3 6" id="KW-0808">Transferase</keyword>
<keyword evidence="4 6" id="KW-0949">S-adenosyl-L-methionine</keyword>
<dbReference type="EC" id="2.1.1.207" evidence="6"/>
<evidence type="ECO:0000256" key="2">
    <source>
        <dbReference type="ARBA" id="ARBA00022603"/>
    </source>
</evidence>
<dbReference type="EMBL" id="VUNS01000017">
    <property type="protein sequence ID" value="MST98266.1"/>
    <property type="molecule type" value="Genomic_DNA"/>
</dbReference>
<dbReference type="GO" id="GO:0008175">
    <property type="term" value="F:tRNA methyltransferase activity"/>
    <property type="evidence" value="ECO:0007669"/>
    <property type="project" value="UniProtKB-UniRule"/>
</dbReference>
<evidence type="ECO:0000313" key="10">
    <source>
        <dbReference type="Proteomes" id="UP000435649"/>
    </source>
</evidence>
<name>A0A844G4I2_9BACT</name>
<dbReference type="HAMAP" id="MF_01885">
    <property type="entry name" value="tRNA_methyltr_TrmL"/>
    <property type="match status" value="1"/>
</dbReference>
<evidence type="ECO:0000313" key="9">
    <source>
        <dbReference type="EMBL" id="MST98266.1"/>
    </source>
</evidence>
<keyword evidence="5 6" id="KW-0819">tRNA processing</keyword>
<dbReference type="InterPro" id="IPR001537">
    <property type="entry name" value="SpoU_MeTrfase"/>
</dbReference>
<protein>
    <recommendedName>
        <fullName evidence="6">Putative tRNA (cytidine(34)-2'-O)-methyltransferase</fullName>
        <ecNumber evidence="6">2.1.1.207</ecNumber>
    </recommendedName>
    <alternativeName>
        <fullName evidence="6">tRNA (cytidine/uridine-2'-O-)-methyltransferase</fullName>
    </alternativeName>
</protein>
<dbReference type="CDD" id="cd18094">
    <property type="entry name" value="SpoU-like_TrmL"/>
    <property type="match status" value="1"/>
</dbReference>
<comment type="function">
    <text evidence="6">Could methylate the ribose at the nucleotide 34 wobble position in tRNA.</text>
</comment>
<comment type="catalytic activity">
    <reaction evidence="6">
        <text>cytidine(34) in tRNA + S-adenosyl-L-methionine = 2'-O-methylcytidine(34) in tRNA + S-adenosyl-L-homocysteine + H(+)</text>
        <dbReference type="Rhea" id="RHEA:43084"/>
        <dbReference type="Rhea" id="RHEA-COMP:10331"/>
        <dbReference type="Rhea" id="RHEA-COMP:10332"/>
        <dbReference type="ChEBI" id="CHEBI:15378"/>
        <dbReference type="ChEBI" id="CHEBI:57856"/>
        <dbReference type="ChEBI" id="CHEBI:59789"/>
        <dbReference type="ChEBI" id="CHEBI:74495"/>
        <dbReference type="ChEBI" id="CHEBI:82748"/>
        <dbReference type="EC" id="2.1.1.207"/>
    </reaction>
</comment>
<keyword evidence="2 6" id="KW-0489">Methyltransferase</keyword>
<evidence type="ECO:0000259" key="8">
    <source>
        <dbReference type="Pfam" id="PF00588"/>
    </source>
</evidence>
<evidence type="ECO:0000256" key="4">
    <source>
        <dbReference type="ARBA" id="ARBA00022691"/>
    </source>
</evidence>
<keyword evidence="10" id="KW-1185">Reference proteome</keyword>
<sequence>MKPFNLVLFAPEIPQNTGTIGRLCVSTDTKLHLVKPLGFSLDEKHLKRAGMDYWPHLDLAVYENWEEFLAAHPGAVMHFISTKGETSYWDVPYPEGCYMVFGRESSGLPPEFYERYRKRLVLIPMEGKFHRSLNLANAASIVLYEALRQRRCRAAAN</sequence>
<feature type="binding site" evidence="6 7">
    <location>
        <position position="80"/>
    </location>
    <ligand>
        <name>S-adenosyl-L-methionine</name>
        <dbReference type="ChEBI" id="CHEBI:59789"/>
    </ligand>
</feature>
<accession>A0A844G4I2</accession>
<dbReference type="PANTHER" id="PTHR42971">
    <property type="entry name" value="TRNA (CYTIDINE(34)-2'-O)-METHYLTRANSFERASE"/>
    <property type="match status" value="1"/>
</dbReference>
<gene>
    <name evidence="9" type="ORF">FYJ85_14575</name>
</gene>
<dbReference type="Proteomes" id="UP000435649">
    <property type="component" value="Unassembled WGS sequence"/>
</dbReference>
<dbReference type="RefSeq" id="WP_154419330.1">
    <property type="nucleotide sequence ID" value="NZ_CALXOB010000019.1"/>
</dbReference>
<evidence type="ECO:0000256" key="1">
    <source>
        <dbReference type="ARBA" id="ARBA00022490"/>
    </source>
</evidence>
<feature type="binding site" evidence="6 7">
    <location>
        <position position="102"/>
    </location>
    <ligand>
        <name>S-adenosyl-L-methionine</name>
        <dbReference type="ChEBI" id="CHEBI:59789"/>
    </ligand>
</feature>
<dbReference type="GO" id="GO:0008757">
    <property type="term" value="F:S-adenosylmethionine-dependent methyltransferase activity"/>
    <property type="evidence" value="ECO:0007669"/>
    <property type="project" value="UniProtKB-UniRule"/>
</dbReference>
<dbReference type="GO" id="GO:0002130">
    <property type="term" value="P:wobble position ribose methylation"/>
    <property type="evidence" value="ECO:0007669"/>
    <property type="project" value="TreeGrafter"/>
</dbReference>
<dbReference type="GO" id="GO:0005737">
    <property type="term" value="C:cytoplasm"/>
    <property type="evidence" value="ECO:0007669"/>
    <property type="project" value="UniProtKB-SubCell"/>
</dbReference>
<dbReference type="InterPro" id="IPR029028">
    <property type="entry name" value="Alpha/beta_knot_MTases"/>
</dbReference>
<keyword evidence="1 6" id="KW-0963">Cytoplasm</keyword>
<dbReference type="InterPro" id="IPR016914">
    <property type="entry name" value="TrmL"/>
</dbReference>
<reference evidence="9 10" key="1">
    <citation type="submission" date="2019-08" db="EMBL/GenBank/DDBJ databases">
        <title>In-depth cultivation of the pig gut microbiome towards novel bacterial diversity and tailored functional studies.</title>
        <authorList>
            <person name="Wylensek D."/>
            <person name="Hitch T.C.A."/>
            <person name="Clavel T."/>
        </authorList>
    </citation>
    <scope>NUCLEOTIDE SEQUENCE [LARGE SCALE GENOMIC DNA]</scope>
    <source>
        <strain evidence="9 10">BBE-744-WT-12</strain>
    </source>
</reference>
<dbReference type="AlphaFoldDB" id="A0A844G4I2"/>
<comment type="subcellular location">
    <subcellularLocation>
        <location evidence="6">Cytoplasm</location>
    </subcellularLocation>
</comment>
<dbReference type="SUPFAM" id="SSF75217">
    <property type="entry name" value="alpha/beta knot"/>
    <property type="match status" value="1"/>
</dbReference>
<feature type="binding site" evidence="6 7">
    <location>
        <position position="132"/>
    </location>
    <ligand>
        <name>S-adenosyl-L-methionine</name>
        <dbReference type="ChEBI" id="CHEBI:59789"/>
    </ligand>
</feature>
<dbReference type="Pfam" id="PF00588">
    <property type="entry name" value="SpoU_methylase"/>
    <property type="match status" value="1"/>
</dbReference>